<evidence type="ECO:0000256" key="2">
    <source>
        <dbReference type="ARBA" id="ARBA00022692"/>
    </source>
</evidence>
<sequence>MINTTLDMINATLLTNLSLTKTFNEEVKTERFNTVNITTLILFAVIFLVGTIGNALVLYYFHVKDRHLGMSTEKRRVSEFLFSVLAIVDFFAAFLNPILYMYWIVTDYKWHLGYWSCKILVPLGTVATTMSGGIIAVLSFDRHRAIVYPLKKHFKLFHIKISIVLVLFYALVINVYYSINISLNIKKECFVVDPSKKAYSIPTIIYFLVNDITLLFVINFTNYRIVSKRLVLSSSSTPIKMQTISDCKRRQKDNNRIIRLLVVMTIVFFILTLPRDVLHFVFLMSWLIGSGINRSKEVLNLNSFLKVFNVANSCVNPIIFYAMHPGFNKFIKSIFCKSKWLFPDRKISLNEMETLAGNKSVIY</sequence>
<reference evidence="12" key="2">
    <citation type="submission" date="2025-08" db="UniProtKB">
        <authorList>
            <consortium name="RefSeq"/>
        </authorList>
    </citation>
    <scope>IDENTIFICATION</scope>
</reference>
<dbReference type="CDD" id="cd00637">
    <property type="entry name" value="7tm_classA_rhodopsin-like"/>
    <property type="match status" value="1"/>
</dbReference>
<evidence type="ECO:0000256" key="5">
    <source>
        <dbReference type="ARBA" id="ARBA00023136"/>
    </source>
</evidence>
<dbReference type="PRINTS" id="PR00237">
    <property type="entry name" value="GPCRRHODOPSN"/>
</dbReference>
<keyword evidence="4 8" id="KW-0297">G-protein coupled receptor</keyword>
<comment type="subcellular location">
    <subcellularLocation>
        <location evidence="1">Membrane</location>
        <topology evidence="1">Multi-pass membrane protein</topology>
    </subcellularLocation>
</comment>
<dbReference type="InterPro" id="IPR017452">
    <property type="entry name" value="GPCR_Rhodpsn_7TM"/>
</dbReference>
<dbReference type="InterPro" id="IPR000276">
    <property type="entry name" value="GPCR_Rhodpsn"/>
</dbReference>
<dbReference type="PROSITE" id="PS00237">
    <property type="entry name" value="G_PROTEIN_RECEP_F1_1"/>
    <property type="match status" value="1"/>
</dbReference>
<proteinExistence type="inferred from homology"/>
<evidence type="ECO:0000256" key="3">
    <source>
        <dbReference type="ARBA" id="ARBA00022989"/>
    </source>
</evidence>
<dbReference type="GeneID" id="105844259"/>
<keyword evidence="11" id="KW-1185">Reference proteome</keyword>
<evidence type="ECO:0000256" key="8">
    <source>
        <dbReference type="RuleBase" id="RU000688"/>
    </source>
</evidence>
<protein>
    <submittedName>
        <fullName evidence="12">Apelin receptor</fullName>
    </submittedName>
</protein>
<feature type="transmembrane region" description="Helical" evidence="9">
    <location>
        <begin position="37"/>
        <end position="60"/>
    </location>
</feature>
<evidence type="ECO:0000259" key="10">
    <source>
        <dbReference type="PROSITE" id="PS50262"/>
    </source>
</evidence>
<feature type="transmembrane region" description="Helical" evidence="9">
    <location>
        <begin position="80"/>
        <end position="99"/>
    </location>
</feature>
<feature type="domain" description="G-protein coupled receptors family 1 profile" evidence="10">
    <location>
        <begin position="53"/>
        <end position="320"/>
    </location>
</feature>
<dbReference type="Pfam" id="PF00001">
    <property type="entry name" value="7tm_1"/>
    <property type="match status" value="1"/>
</dbReference>
<evidence type="ECO:0000256" key="4">
    <source>
        <dbReference type="ARBA" id="ARBA00023040"/>
    </source>
</evidence>
<evidence type="ECO:0000256" key="7">
    <source>
        <dbReference type="ARBA" id="ARBA00023224"/>
    </source>
</evidence>
<comment type="similarity">
    <text evidence="8">Belongs to the G-protein coupled receptor 1 family.</text>
</comment>
<dbReference type="Gene3D" id="1.20.1070.10">
    <property type="entry name" value="Rhodopsin 7-helix transmembrane proteins"/>
    <property type="match status" value="1"/>
</dbReference>
<dbReference type="Proteomes" id="UP001652625">
    <property type="component" value="Chromosome 01"/>
</dbReference>
<evidence type="ECO:0000256" key="1">
    <source>
        <dbReference type="ARBA" id="ARBA00004141"/>
    </source>
</evidence>
<name>A0ABM4B5N3_HYDVU</name>
<keyword evidence="2 8" id="KW-0812">Transmembrane</keyword>
<organism evidence="11 12">
    <name type="scientific">Hydra vulgaris</name>
    <name type="common">Hydra</name>
    <name type="synonym">Hydra attenuata</name>
    <dbReference type="NCBI Taxonomy" id="6087"/>
    <lineage>
        <taxon>Eukaryota</taxon>
        <taxon>Metazoa</taxon>
        <taxon>Cnidaria</taxon>
        <taxon>Hydrozoa</taxon>
        <taxon>Hydroidolina</taxon>
        <taxon>Anthoathecata</taxon>
        <taxon>Aplanulata</taxon>
        <taxon>Hydridae</taxon>
        <taxon>Hydra</taxon>
    </lineage>
</organism>
<evidence type="ECO:0000313" key="11">
    <source>
        <dbReference type="Proteomes" id="UP001652625"/>
    </source>
</evidence>
<dbReference type="SUPFAM" id="SSF81321">
    <property type="entry name" value="Family A G protein-coupled receptor-like"/>
    <property type="match status" value="1"/>
</dbReference>
<dbReference type="PANTHER" id="PTHR45695">
    <property type="entry name" value="LEUCOKININ RECEPTOR-RELATED"/>
    <property type="match status" value="1"/>
</dbReference>
<evidence type="ECO:0000313" key="12">
    <source>
        <dbReference type="RefSeq" id="XP_065644143.1"/>
    </source>
</evidence>
<gene>
    <name evidence="12" type="primary">LOC105844259</name>
</gene>
<evidence type="ECO:0000256" key="6">
    <source>
        <dbReference type="ARBA" id="ARBA00023170"/>
    </source>
</evidence>
<dbReference type="RefSeq" id="XP_065644143.1">
    <property type="nucleotide sequence ID" value="XM_065788071.1"/>
</dbReference>
<keyword evidence="7 8" id="KW-0807">Transducer</keyword>
<keyword evidence="3 9" id="KW-1133">Transmembrane helix</keyword>
<feature type="transmembrane region" description="Helical" evidence="9">
    <location>
        <begin position="199"/>
        <end position="220"/>
    </location>
</feature>
<feature type="transmembrane region" description="Helical" evidence="9">
    <location>
        <begin position="258"/>
        <end position="284"/>
    </location>
</feature>
<feature type="transmembrane region" description="Helical" evidence="9">
    <location>
        <begin position="161"/>
        <end position="179"/>
    </location>
</feature>
<keyword evidence="6 8" id="KW-0675">Receptor</keyword>
<evidence type="ECO:0000256" key="9">
    <source>
        <dbReference type="SAM" id="Phobius"/>
    </source>
</evidence>
<reference evidence="11" key="1">
    <citation type="submission" date="2025-05" db="UniProtKB">
        <authorList>
            <consortium name="RefSeq"/>
        </authorList>
    </citation>
    <scope>NUCLEOTIDE SEQUENCE [LARGE SCALE GENOMIC DNA]</scope>
</reference>
<accession>A0ABM4B5N3</accession>
<keyword evidence="5 9" id="KW-0472">Membrane</keyword>
<feature type="transmembrane region" description="Helical" evidence="9">
    <location>
        <begin position="119"/>
        <end position="140"/>
    </location>
</feature>
<dbReference type="PROSITE" id="PS50262">
    <property type="entry name" value="G_PROTEIN_RECEP_F1_2"/>
    <property type="match status" value="1"/>
</dbReference>
<dbReference type="PANTHER" id="PTHR45695:SF9">
    <property type="entry name" value="LEUCOKININ RECEPTOR"/>
    <property type="match status" value="1"/>
</dbReference>